<comment type="cofactor">
    <cofactor evidence="1 5">
        <name>heme</name>
        <dbReference type="ChEBI" id="CHEBI:30413"/>
    </cofactor>
</comment>
<keyword evidence="4 5" id="KW-0408">Iron</keyword>
<gene>
    <name evidence="8" type="ORF">RirG_095310</name>
</gene>
<dbReference type="InterPro" id="IPR002403">
    <property type="entry name" value="Cyt_P450_E_grp-IV"/>
</dbReference>
<dbReference type="STRING" id="1432141.A0A015JQG8"/>
<dbReference type="PROSITE" id="PS00086">
    <property type="entry name" value="CYTOCHROME_P450"/>
    <property type="match status" value="1"/>
</dbReference>
<dbReference type="GO" id="GO:0004497">
    <property type="term" value="F:monooxygenase activity"/>
    <property type="evidence" value="ECO:0007669"/>
    <property type="project" value="UniProtKB-KW"/>
</dbReference>
<dbReference type="EMBL" id="JEMT01016825">
    <property type="protein sequence ID" value="EXX69520.1"/>
    <property type="molecule type" value="Genomic_DNA"/>
</dbReference>
<evidence type="ECO:0000256" key="1">
    <source>
        <dbReference type="ARBA" id="ARBA00001971"/>
    </source>
</evidence>
<dbReference type="PRINTS" id="PR00465">
    <property type="entry name" value="EP450IV"/>
</dbReference>
<keyword evidence="6" id="KW-0560">Oxidoreductase</keyword>
<dbReference type="CDD" id="cd11041">
    <property type="entry name" value="CYP503A1-like"/>
    <property type="match status" value="1"/>
</dbReference>
<comment type="caution">
    <text evidence="8">The sequence shown here is derived from an EMBL/GenBank/DDBJ whole genome shotgun (WGS) entry which is preliminary data.</text>
</comment>
<feature type="signal peptide" evidence="7">
    <location>
        <begin position="1"/>
        <end position="23"/>
    </location>
</feature>
<dbReference type="GO" id="GO:0005506">
    <property type="term" value="F:iron ion binding"/>
    <property type="evidence" value="ECO:0007669"/>
    <property type="project" value="InterPro"/>
</dbReference>
<evidence type="ECO:0000256" key="4">
    <source>
        <dbReference type="ARBA" id="ARBA00023004"/>
    </source>
</evidence>
<name>A0A015JQG8_RHIIW</name>
<evidence type="ECO:0000313" key="8">
    <source>
        <dbReference type="EMBL" id="EXX69520.1"/>
    </source>
</evidence>
<dbReference type="Gene3D" id="1.10.630.10">
    <property type="entry name" value="Cytochrome P450"/>
    <property type="match status" value="1"/>
</dbReference>
<dbReference type="Proteomes" id="UP000022910">
    <property type="component" value="Unassembled WGS sequence"/>
</dbReference>
<keyword evidence="3 5" id="KW-0479">Metal-binding</keyword>
<dbReference type="InterPro" id="IPR036396">
    <property type="entry name" value="Cyt_P450_sf"/>
</dbReference>
<evidence type="ECO:0000256" key="6">
    <source>
        <dbReference type="RuleBase" id="RU000461"/>
    </source>
</evidence>
<comment type="similarity">
    <text evidence="2 6">Belongs to the cytochrome P450 family.</text>
</comment>
<evidence type="ECO:0000256" key="5">
    <source>
        <dbReference type="PIRSR" id="PIRSR602403-1"/>
    </source>
</evidence>
<dbReference type="GO" id="GO:0016705">
    <property type="term" value="F:oxidoreductase activity, acting on paired donors, with incorporation or reduction of molecular oxygen"/>
    <property type="evidence" value="ECO:0007669"/>
    <property type="project" value="InterPro"/>
</dbReference>
<accession>A0A015JQG8</accession>
<sequence>MIALLSFIFLLIVFIYIKSPRLSENEPPLVPYTIPVIGHTFSYFFNTENFIKKCLKEYGEPFNIIIFGRVTTVVAQKYIPEVTKAHENFDSFEVLKELAPFHFILDHNPFDITDFHAKTTREQISGKLSLHFDKMQKNILYCLDKWIGECNEPRSIKPIWNFTNHVTAKLIANICIGEEASQHEDVIHTFAVLTDDMNRFFFLPPFLSFIHQKLHEFVISLPFLIGFSPIAKHKKILINRMKPVVENRIQQKKILGDSYKPSVDDILEFYMSQPDFVPSNVNYNYFADLLIFLIIVGIGTTGKSLANLLFDYAGRPEYWDELYEEASTFNKECNGKLALNDINKMIKLDSFIRESLRHTGDMIIVPHAVTTDHYTFSNGYTIPKGRNVFDFSEDCLFSESQYGPDSKSFKPFQFVSQNISASKVDRNFVIFGGGRHACPGRFYAVLVLKLFLYHVILKYHVRTENGNMPKKLMVGPISNPPEESLIFEQRKEI</sequence>
<proteinExistence type="inferred from homology"/>
<dbReference type="OMA" id="ICIGEEA"/>
<feature type="binding site" description="axial binding residue" evidence="5">
    <location>
        <position position="438"/>
    </location>
    <ligand>
        <name>heme</name>
        <dbReference type="ChEBI" id="CHEBI:30413"/>
    </ligand>
    <ligandPart>
        <name>Fe</name>
        <dbReference type="ChEBI" id="CHEBI:18248"/>
    </ligandPart>
</feature>
<organism evidence="8 9">
    <name type="scientific">Rhizophagus irregularis (strain DAOM 197198w)</name>
    <name type="common">Glomus intraradices</name>
    <dbReference type="NCBI Taxonomy" id="1432141"/>
    <lineage>
        <taxon>Eukaryota</taxon>
        <taxon>Fungi</taxon>
        <taxon>Fungi incertae sedis</taxon>
        <taxon>Mucoromycota</taxon>
        <taxon>Glomeromycotina</taxon>
        <taxon>Glomeromycetes</taxon>
        <taxon>Glomerales</taxon>
        <taxon>Glomeraceae</taxon>
        <taxon>Rhizophagus</taxon>
    </lineage>
</organism>
<dbReference type="AlphaFoldDB" id="A0A015JQG8"/>
<dbReference type="PANTHER" id="PTHR46206">
    <property type="entry name" value="CYTOCHROME P450"/>
    <property type="match status" value="1"/>
</dbReference>
<dbReference type="Pfam" id="PF00067">
    <property type="entry name" value="p450"/>
    <property type="match status" value="1"/>
</dbReference>
<keyword evidence="5 6" id="KW-0349">Heme</keyword>
<evidence type="ECO:0000256" key="7">
    <source>
        <dbReference type="SAM" id="SignalP"/>
    </source>
</evidence>
<feature type="chain" id="PRO_5001475377" evidence="7">
    <location>
        <begin position="24"/>
        <end position="493"/>
    </location>
</feature>
<dbReference type="InterPro" id="IPR017972">
    <property type="entry name" value="Cyt_P450_CS"/>
</dbReference>
<protein>
    <submittedName>
        <fullName evidence="8">C-22 sterol desaturase</fullName>
    </submittedName>
</protein>
<keyword evidence="7" id="KW-0732">Signal</keyword>
<dbReference type="HOGENOM" id="CLU_022195_1_1_1"/>
<evidence type="ECO:0000256" key="3">
    <source>
        <dbReference type="ARBA" id="ARBA00022723"/>
    </source>
</evidence>
<evidence type="ECO:0000313" key="9">
    <source>
        <dbReference type="Proteomes" id="UP000022910"/>
    </source>
</evidence>
<reference evidence="8 9" key="1">
    <citation type="submission" date="2014-02" db="EMBL/GenBank/DDBJ databases">
        <title>Single nucleus genome sequencing reveals high similarity among nuclei of an endomycorrhizal fungus.</title>
        <authorList>
            <person name="Lin K."/>
            <person name="Geurts R."/>
            <person name="Zhang Z."/>
            <person name="Limpens E."/>
            <person name="Saunders D.G."/>
            <person name="Mu D."/>
            <person name="Pang E."/>
            <person name="Cao H."/>
            <person name="Cha H."/>
            <person name="Lin T."/>
            <person name="Zhou Q."/>
            <person name="Shang Y."/>
            <person name="Li Y."/>
            <person name="Ivanov S."/>
            <person name="Sharma T."/>
            <person name="Velzen R.V."/>
            <person name="Ruijter N.D."/>
            <person name="Aanen D.K."/>
            <person name="Win J."/>
            <person name="Kamoun S."/>
            <person name="Bisseling T."/>
            <person name="Huang S."/>
        </authorList>
    </citation>
    <scope>NUCLEOTIDE SEQUENCE [LARGE SCALE GENOMIC DNA]</scope>
    <source>
        <strain evidence="9">DAOM197198w</strain>
    </source>
</reference>
<dbReference type="InterPro" id="IPR001128">
    <property type="entry name" value="Cyt_P450"/>
</dbReference>
<dbReference type="GO" id="GO:0020037">
    <property type="term" value="F:heme binding"/>
    <property type="evidence" value="ECO:0007669"/>
    <property type="project" value="InterPro"/>
</dbReference>
<evidence type="ECO:0000256" key="2">
    <source>
        <dbReference type="ARBA" id="ARBA00010617"/>
    </source>
</evidence>
<dbReference type="OrthoDB" id="1844152at2759"/>
<dbReference type="SUPFAM" id="SSF48264">
    <property type="entry name" value="Cytochrome P450"/>
    <property type="match status" value="1"/>
</dbReference>
<keyword evidence="6" id="KW-0503">Monooxygenase</keyword>
<keyword evidence="9" id="KW-1185">Reference proteome</keyword>